<evidence type="ECO:0000259" key="2">
    <source>
        <dbReference type="Pfam" id="PF11575"/>
    </source>
</evidence>
<keyword evidence="4" id="KW-1185">Reference proteome</keyword>
<dbReference type="InterPro" id="IPR024726">
    <property type="entry name" value="FhuF_C"/>
</dbReference>
<reference evidence="3 4" key="1">
    <citation type="submission" date="2023-03" db="EMBL/GenBank/DDBJ databases">
        <title>Draft assemblies of triclosan tolerant bacteria isolated from returned activated sludge.</title>
        <authorList>
            <person name="Van Hamelsveld S."/>
        </authorList>
    </citation>
    <scope>NUCLEOTIDE SEQUENCE [LARGE SCALE GENOMIC DNA]</scope>
    <source>
        <strain evidence="3 4">GW210010_S58</strain>
    </source>
</reference>
<evidence type="ECO:0000313" key="4">
    <source>
        <dbReference type="Proteomes" id="UP001216674"/>
    </source>
</evidence>
<feature type="compositionally biased region" description="Low complexity" evidence="1">
    <location>
        <begin position="240"/>
        <end position="250"/>
    </location>
</feature>
<protein>
    <submittedName>
        <fullName evidence="3">Siderophore-iron reductase FhuF</fullName>
    </submittedName>
</protein>
<evidence type="ECO:0000256" key="1">
    <source>
        <dbReference type="SAM" id="MobiDB-lite"/>
    </source>
</evidence>
<dbReference type="EMBL" id="JARJLM010000209">
    <property type="protein sequence ID" value="MDF3833727.1"/>
    <property type="molecule type" value="Genomic_DNA"/>
</dbReference>
<sequence length="260" mass="26781">MIDFLAPFFAGPLRPYAERLALAGAAGSEPSRVMARGASLDAGWAAECLARASRASDCEDLRALAAAWFRDYTMAVLPGALVAATLHRRGLTFDADAVVWCGAANGWLAMLVLPDGGEASGATLAALLSPLVNAHLPRVVAAFSVAARVSQRLLWCTGGVAAAGIARQLAAHPVLTPAQRAEVLAWIDAPVSIDGFANPFHGAFRPGAEPGKPGVAPVRRICCLNYRLPGEGHCGTCPRTAPTPSRTPSAGANVAIASTP</sequence>
<feature type="region of interest" description="Disordered" evidence="1">
    <location>
        <begin position="240"/>
        <end position="260"/>
    </location>
</feature>
<evidence type="ECO:0000313" key="3">
    <source>
        <dbReference type="EMBL" id="MDF3833727.1"/>
    </source>
</evidence>
<organism evidence="3 4">
    <name type="scientific">Cupriavidus basilensis</name>
    <dbReference type="NCBI Taxonomy" id="68895"/>
    <lineage>
        <taxon>Bacteria</taxon>
        <taxon>Pseudomonadati</taxon>
        <taxon>Pseudomonadota</taxon>
        <taxon>Betaproteobacteria</taxon>
        <taxon>Burkholderiales</taxon>
        <taxon>Burkholderiaceae</taxon>
        <taxon>Cupriavidus</taxon>
    </lineage>
</organism>
<name>A0ABT6AN46_9BURK</name>
<proteinExistence type="predicted"/>
<feature type="domain" description="Ferric siderophore reductase C-terminal" evidence="2">
    <location>
        <begin position="219"/>
        <end position="239"/>
    </location>
</feature>
<dbReference type="RefSeq" id="WP_276264979.1">
    <property type="nucleotide sequence ID" value="NZ_JARJLM010000209.1"/>
</dbReference>
<dbReference type="NCBIfam" id="TIGR03951">
    <property type="entry name" value="Fe_III_red_FhuF"/>
    <property type="match status" value="1"/>
</dbReference>
<dbReference type="Proteomes" id="UP001216674">
    <property type="component" value="Unassembled WGS sequence"/>
</dbReference>
<accession>A0ABT6AN46</accession>
<dbReference type="Pfam" id="PF11575">
    <property type="entry name" value="FhuF_C"/>
    <property type="match status" value="1"/>
</dbReference>
<gene>
    <name evidence="3" type="primary">fhuF</name>
    <name evidence="3" type="ORF">P3W85_12320</name>
</gene>
<dbReference type="InterPro" id="IPR008090">
    <property type="entry name" value="Fe_iron_reduct"/>
</dbReference>
<comment type="caution">
    <text evidence="3">The sequence shown here is derived from an EMBL/GenBank/DDBJ whole genome shotgun (WGS) entry which is preliminary data.</text>
</comment>